<dbReference type="SUPFAM" id="SSF110997">
    <property type="entry name" value="Sporulation related repeat"/>
    <property type="match status" value="1"/>
</dbReference>
<feature type="domain" description="SPOR" evidence="2">
    <location>
        <begin position="126"/>
        <end position="205"/>
    </location>
</feature>
<protein>
    <submittedName>
        <fullName evidence="3">SPOR domain-containing protein</fullName>
    </submittedName>
</protein>
<evidence type="ECO:0000313" key="4">
    <source>
        <dbReference type="Proteomes" id="UP001500392"/>
    </source>
</evidence>
<dbReference type="Pfam" id="PF05036">
    <property type="entry name" value="SPOR"/>
    <property type="match status" value="1"/>
</dbReference>
<dbReference type="Gene3D" id="3.30.70.1070">
    <property type="entry name" value="Sporulation related repeat"/>
    <property type="match status" value="1"/>
</dbReference>
<organism evidence="3 4">
    <name type="scientific">Zhongshania borealis</name>
    <dbReference type="NCBI Taxonomy" id="889488"/>
    <lineage>
        <taxon>Bacteria</taxon>
        <taxon>Pseudomonadati</taxon>
        <taxon>Pseudomonadota</taxon>
        <taxon>Gammaproteobacteria</taxon>
        <taxon>Cellvibrionales</taxon>
        <taxon>Spongiibacteraceae</taxon>
        <taxon>Zhongshania</taxon>
    </lineage>
</organism>
<dbReference type="Proteomes" id="UP001500392">
    <property type="component" value="Unassembled WGS sequence"/>
</dbReference>
<dbReference type="PROSITE" id="PS51724">
    <property type="entry name" value="SPOR"/>
    <property type="match status" value="1"/>
</dbReference>
<dbReference type="RefSeq" id="WP_344932028.1">
    <property type="nucleotide sequence ID" value="NZ_BAABDM010000001.1"/>
</dbReference>
<evidence type="ECO:0000313" key="3">
    <source>
        <dbReference type="EMBL" id="GAA4084120.1"/>
    </source>
</evidence>
<dbReference type="InterPro" id="IPR007730">
    <property type="entry name" value="SPOR-like_dom"/>
</dbReference>
<dbReference type="EMBL" id="BAABDM010000001">
    <property type="protein sequence ID" value="GAA4084120.1"/>
    <property type="molecule type" value="Genomic_DNA"/>
</dbReference>
<gene>
    <name evidence="3" type="ORF">GCM10022414_03540</name>
</gene>
<dbReference type="PANTHER" id="PTHR38687:SF1">
    <property type="entry name" value="CELL DIVISION PROTEIN DEDD"/>
    <property type="match status" value="1"/>
</dbReference>
<keyword evidence="4" id="KW-1185">Reference proteome</keyword>
<reference evidence="4" key="1">
    <citation type="journal article" date="2019" name="Int. J. Syst. Evol. Microbiol.">
        <title>The Global Catalogue of Microorganisms (GCM) 10K type strain sequencing project: providing services to taxonomists for standard genome sequencing and annotation.</title>
        <authorList>
            <consortium name="The Broad Institute Genomics Platform"/>
            <consortium name="The Broad Institute Genome Sequencing Center for Infectious Disease"/>
            <person name="Wu L."/>
            <person name="Ma J."/>
        </authorList>
    </citation>
    <scope>NUCLEOTIDE SEQUENCE [LARGE SCALE GENOMIC DNA]</scope>
    <source>
        <strain evidence="4">JCM 17304</strain>
    </source>
</reference>
<feature type="region of interest" description="Disordered" evidence="1">
    <location>
        <begin position="79"/>
        <end position="124"/>
    </location>
</feature>
<feature type="compositionally biased region" description="Low complexity" evidence="1">
    <location>
        <begin position="80"/>
        <end position="104"/>
    </location>
</feature>
<dbReference type="InterPro" id="IPR052521">
    <property type="entry name" value="Cell_div_SPOR-domain"/>
</dbReference>
<evidence type="ECO:0000259" key="2">
    <source>
        <dbReference type="PROSITE" id="PS51724"/>
    </source>
</evidence>
<dbReference type="PANTHER" id="PTHR38687">
    <property type="entry name" value="CELL DIVISION PROTEIN DEDD-RELATED"/>
    <property type="match status" value="1"/>
</dbReference>
<sequence length="207" mass="22005">MMRQRLIGALVLLCGGVILWSLLFTGPAASKLDRHSQIPAAPQDEPLIAQAPARPEGIVPADTELLPPQPIPRIDDEVRPASAPVKAAASPEPVAEAPKVVSKPAPKPAERVAPSVTPSKPGLDKRGLPVAWVVQVGVFGNGDNAAALKKSLQSAGYKSFIDPVQRDGKRLHRVLVGPVLSEEKAISQQGAINKRFKVKSIVNRFEP</sequence>
<proteinExistence type="predicted"/>
<dbReference type="InterPro" id="IPR036680">
    <property type="entry name" value="SPOR-like_sf"/>
</dbReference>
<comment type="caution">
    <text evidence="3">The sequence shown here is derived from an EMBL/GenBank/DDBJ whole genome shotgun (WGS) entry which is preliminary data.</text>
</comment>
<name>A0ABP7W9D5_9GAMM</name>
<accession>A0ABP7W9D5</accession>
<evidence type="ECO:0000256" key="1">
    <source>
        <dbReference type="SAM" id="MobiDB-lite"/>
    </source>
</evidence>